<keyword evidence="4" id="KW-1185">Reference proteome</keyword>
<organism evidence="2 4">
    <name type="scientific">Coemansia reversa (strain ATCC 12441 / NRRL 1564)</name>
    <dbReference type="NCBI Taxonomy" id="763665"/>
    <lineage>
        <taxon>Eukaryota</taxon>
        <taxon>Fungi</taxon>
        <taxon>Fungi incertae sedis</taxon>
        <taxon>Zoopagomycota</taxon>
        <taxon>Kickxellomycotina</taxon>
        <taxon>Kickxellomycetes</taxon>
        <taxon>Kickxellales</taxon>
        <taxon>Kickxellaceae</taxon>
        <taxon>Coemansia</taxon>
    </lineage>
</organism>
<name>A0A2G5BC61_COERN</name>
<evidence type="ECO:0000313" key="3">
    <source>
        <dbReference type="EMBL" id="PIA16602.1"/>
    </source>
</evidence>
<evidence type="ECO:0000256" key="1">
    <source>
        <dbReference type="ARBA" id="ARBA00022679"/>
    </source>
</evidence>
<dbReference type="EMBL" id="KZ303499">
    <property type="protein sequence ID" value="PIA16602.1"/>
    <property type="molecule type" value="Genomic_DNA"/>
</dbReference>
<dbReference type="AlphaFoldDB" id="A0A2G5BC61"/>
<dbReference type="EMBL" id="KZ303499">
    <property type="protein sequence ID" value="PIA16598.1"/>
    <property type="molecule type" value="Genomic_DNA"/>
</dbReference>
<dbReference type="GO" id="GO:0044550">
    <property type="term" value="P:secondary metabolite biosynthetic process"/>
    <property type="evidence" value="ECO:0007669"/>
    <property type="project" value="TreeGrafter"/>
</dbReference>
<accession>A0A2G5BC61</accession>
<proteinExistence type="predicted"/>
<protein>
    <submittedName>
        <fullName evidence="2">Uncharacterized protein</fullName>
    </submittedName>
</protein>
<dbReference type="Proteomes" id="UP000242474">
    <property type="component" value="Unassembled WGS sequence"/>
</dbReference>
<reference evidence="2 4" key="1">
    <citation type="journal article" date="2015" name="Genome Biol. Evol.">
        <title>Phylogenomic analyses indicate that early fungi evolved digesting cell walls of algal ancestors of land plants.</title>
        <authorList>
            <person name="Chang Y."/>
            <person name="Wang S."/>
            <person name="Sekimoto S."/>
            <person name="Aerts A.L."/>
            <person name="Choi C."/>
            <person name="Clum A."/>
            <person name="LaButti K.M."/>
            <person name="Lindquist E.A."/>
            <person name="Yee Ngan C."/>
            <person name="Ohm R.A."/>
            <person name="Salamov A.A."/>
            <person name="Grigoriev I.V."/>
            <person name="Spatafora J.W."/>
            <person name="Berbee M.L."/>
        </authorList>
    </citation>
    <scope>NUCLEOTIDE SEQUENCE [LARGE SCALE GENOMIC DNA]</scope>
    <source>
        <strain evidence="2 4">NRRL 1564</strain>
    </source>
</reference>
<dbReference type="PANTHER" id="PTHR31642">
    <property type="entry name" value="TRICHOTHECENE 3-O-ACETYLTRANSFERASE"/>
    <property type="match status" value="1"/>
</dbReference>
<dbReference type="PANTHER" id="PTHR31642:SF310">
    <property type="entry name" value="FATTY ALCOHOL:CAFFEOYL-COA ACYLTRANSFERASE"/>
    <property type="match status" value="1"/>
</dbReference>
<dbReference type="GO" id="GO:0016747">
    <property type="term" value="F:acyltransferase activity, transferring groups other than amino-acyl groups"/>
    <property type="evidence" value="ECO:0007669"/>
    <property type="project" value="TreeGrafter"/>
</dbReference>
<gene>
    <name evidence="2" type="ORF">COEREDRAFT_8387</name>
    <name evidence="3" type="ORF">COEREDRAFT_86984</name>
</gene>
<keyword evidence="1" id="KW-0808">Transferase</keyword>
<evidence type="ECO:0000313" key="4">
    <source>
        <dbReference type="Proteomes" id="UP000242474"/>
    </source>
</evidence>
<sequence length="491" mass="54423">MEELANSINSAVISLTPHDALLSFSNHPLVHFFENQNSDIDFMPSEKLKTSLFKALRDFPLLLGHIKETGNGRANVIIDKSKLNMPDYLESISAVNYKDIKSSGFNWDSWPIGVATAGPSVIPDNNNIIKLLSIHIIRLANNSGVILFCNIPHYIIDGVGYYKFLGHWAMLCRRQRHTDISAEHVQLCYTFDRNALKDSMKGCRRPLDVETYNALASAGALSSFLAFLPLSFRTRLIALGSYFVYGQGYFFHISDAALKALHILVKDYSGNISLTSYSLLAALFRVALSRAIVNDSKKSGIVGIATNTIVPAFIQATWWKTAPHILLNVVHTYNLFPTNIHTYIGNNIYMRVLQTPAEYPQDSTDAEVHGNMAAQIAHAMSEVDNALVGEFYDTVATHSKAYSNLTAYMGTKSTALSVIDERHYETGSVDFGDGSPAWISGLPRHIPNFIALFTAPEHVGGGSYVYASLKPTNAEAMLYDHFFTTYAKLLF</sequence>
<dbReference type="Pfam" id="PF02458">
    <property type="entry name" value="Transferase"/>
    <property type="match status" value="1"/>
</dbReference>
<dbReference type="InterPro" id="IPR050317">
    <property type="entry name" value="Plant_Fungal_Acyltransferase"/>
</dbReference>
<evidence type="ECO:0000313" key="2">
    <source>
        <dbReference type="EMBL" id="PIA16598.1"/>
    </source>
</evidence>
<dbReference type="InterPro" id="IPR023213">
    <property type="entry name" value="CAT-like_dom_sf"/>
</dbReference>
<dbReference type="Gene3D" id="3.30.559.10">
    <property type="entry name" value="Chloramphenicol acetyltransferase-like domain"/>
    <property type="match status" value="2"/>
</dbReference>
<dbReference type="OrthoDB" id="1862401at2759"/>